<keyword evidence="1" id="KW-0472">Membrane</keyword>
<accession>A0ABD2K6A6</accession>
<evidence type="ECO:0000256" key="1">
    <source>
        <dbReference type="SAM" id="Phobius"/>
    </source>
</evidence>
<dbReference type="AlphaFoldDB" id="A0ABD2K6A6"/>
<dbReference type="InterPro" id="IPR035892">
    <property type="entry name" value="C2_domain_sf"/>
</dbReference>
<evidence type="ECO:0000313" key="2">
    <source>
        <dbReference type="EMBL" id="KAL3098411.1"/>
    </source>
</evidence>
<comment type="caution">
    <text evidence="2">The sequence shown here is derived from an EMBL/GenBank/DDBJ whole genome shotgun (WGS) entry which is preliminary data.</text>
</comment>
<name>A0ABD2K6A6_HETSC</name>
<dbReference type="EMBL" id="JBICCN010000048">
    <property type="protein sequence ID" value="KAL3098411.1"/>
    <property type="molecule type" value="Genomic_DNA"/>
</dbReference>
<feature type="transmembrane region" description="Helical" evidence="1">
    <location>
        <begin position="164"/>
        <end position="187"/>
    </location>
</feature>
<organism evidence="2 3">
    <name type="scientific">Heterodera schachtii</name>
    <name type="common">Sugarbeet cyst nematode worm</name>
    <name type="synonym">Tylenchus schachtii</name>
    <dbReference type="NCBI Taxonomy" id="97005"/>
    <lineage>
        <taxon>Eukaryota</taxon>
        <taxon>Metazoa</taxon>
        <taxon>Ecdysozoa</taxon>
        <taxon>Nematoda</taxon>
        <taxon>Chromadorea</taxon>
        <taxon>Rhabditida</taxon>
        <taxon>Tylenchina</taxon>
        <taxon>Tylenchomorpha</taxon>
        <taxon>Tylenchoidea</taxon>
        <taxon>Heteroderidae</taxon>
        <taxon>Heteroderinae</taxon>
        <taxon>Heterodera</taxon>
    </lineage>
</organism>
<sequence>MEHLAACHLMNGFFRVPHSGSSRRGQHASAPSCQHVKRSLSLADRRGLISPARGNARGFISASAGAARAGGTTKDDEWKGLARRMHHAEHSLGQMQNWGFLMPIFNANCSLRFPTLEFGAKSRYCESIRRRGHSEEEAFGRHSQSQEHQLGHVLVRLLYSHHRLSVSVLCVCGFHGASALSLLVWLLRADQGKLEKRNTAEVTMRNGSAMALNEQWEFKAQPQELDRMAVAIMVMDSFGEVGHCILGDLSGADATGAQQWHEATDRPGQGVTEWHALSANW</sequence>
<reference evidence="2 3" key="1">
    <citation type="submission" date="2024-10" db="EMBL/GenBank/DDBJ databases">
        <authorList>
            <person name="Kim D."/>
        </authorList>
    </citation>
    <scope>NUCLEOTIDE SEQUENCE [LARGE SCALE GENOMIC DNA]</scope>
    <source>
        <strain evidence="2">Taebaek</strain>
    </source>
</reference>
<proteinExistence type="predicted"/>
<protein>
    <submittedName>
        <fullName evidence="2">Uncharacterized protein</fullName>
    </submittedName>
</protein>
<evidence type="ECO:0000313" key="3">
    <source>
        <dbReference type="Proteomes" id="UP001620645"/>
    </source>
</evidence>
<dbReference type="Proteomes" id="UP001620645">
    <property type="component" value="Unassembled WGS sequence"/>
</dbReference>
<dbReference type="Gene3D" id="2.60.40.150">
    <property type="entry name" value="C2 domain"/>
    <property type="match status" value="1"/>
</dbReference>
<keyword evidence="3" id="KW-1185">Reference proteome</keyword>
<keyword evidence="1" id="KW-1133">Transmembrane helix</keyword>
<keyword evidence="1" id="KW-0812">Transmembrane</keyword>
<gene>
    <name evidence="2" type="ORF">niasHS_003764</name>
</gene>